<evidence type="ECO:0000313" key="8">
    <source>
        <dbReference type="EMBL" id="RUR01071.1"/>
    </source>
</evidence>
<keyword evidence="9" id="KW-1185">Reference proteome</keyword>
<evidence type="ECO:0000256" key="6">
    <source>
        <dbReference type="SAM" id="MobiDB-lite"/>
    </source>
</evidence>
<dbReference type="Gene3D" id="1.10.10.10">
    <property type="entry name" value="Winged helix-like DNA-binding domain superfamily/Winged helix DNA-binding domain"/>
    <property type="match status" value="1"/>
</dbReference>
<dbReference type="OrthoDB" id="5244465at2"/>
<dbReference type="Proteomes" id="UP000274909">
    <property type="component" value="Unassembled WGS sequence"/>
</dbReference>
<feature type="compositionally biased region" description="Polar residues" evidence="6">
    <location>
        <begin position="74"/>
        <end position="87"/>
    </location>
</feature>
<evidence type="ECO:0000256" key="3">
    <source>
        <dbReference type="ARBA" id="ARBA00018111"/>
    </source>
</evidence>
<gene>
    <name evidence="5" type="primary">recX</name>
    <name evidence="8" type="ORF">ELQ94_05960</name>
</gene>
<protein>
    <recommendedName>
        <fullName evidence="3 5">Regulatory protein RecX</fullName>
    </recommendedName>
</protein>
<dbReference type="InterPro" id="IPR036388">
    <property type="entry name" value="WH-like_DNA-bd_sf"/>
</dbReference>
<evidence type="ECO:0000256" key="2">
    <source>
        <dbReference type="ARBA" id="ARBA00009695"/>
    </source>
</evidence>
<evidence type="ECO:0000259" key="7">
    <source>
        <dbReference type="Pfam" id="PF21981"/>
    </source>
</evidence>
<dbReference type="HAMAP" id="MF_01114">
    <property type="entry name" value="RecX"/>
    <property type="match status" value="1"/>
</dbReference>
<feature type="domain" description="RecX third three-helical" evidence="7">
    <location>
        <begin position="199"/>
        <end position="243"/>
    </location>
</feature>
<reference evidence="8 9" key="1">
    <citation type="submission" date="2018-12" db="EMBL/GenBank/DDBJ databases">
        <authorList>
            <person name="Li F."/>
        </authorList>
    </citation>
    <scope>NUCLEOTIDE SEQUENCE [LARGE SCALE GENOMIC DNA]</scope>
    <source>
        <strain evidence="8 9">EGI 6500705</strain>
    </source>
</reference>
<feature type="compositionally biased region" description="Acidic residues" evidence="6">
    <location>
        <begin position="88"/>
        <end position="97"/>
    </location>
</feature>
<evidence type="ECO:0000313" key="9">
    <source>
        <dbReference type="Proteomes" id="UP000274909"/>
    </source>
</evidence>
<comment type="caution">
    <text evidence="8">The sequence shown here is derived from an EMBL/GenBank/DDBJ whole genome shotgun (WGS) entry which is preliminary data.</text>
</comment>
<keyword evidence="4 5" id="KW-0963">Cytoplasm</keyword>
<comment type="function">
    <text evidence="5">Modulates RecA activity.</text>
</comment>
<accession>A0A3S0Y032</accession>
<proteinExistence type="inferred from homology"/>
<dbReference type="GO" id="GO:0005737">
    <property type="term" value="C:cytoplasm"/>
    <property type="evidence" value="ECO:0007669"/>
    <property type="project" value="UniProtKB-SubCell"/>
</dbReference>
<evidence type="ECO:0000256" key="1">
    <source>
        <dbReference type="ARBA" id="ARBA00004496"/>
    </source>
</evidence>
<feature type="region of interest" description="Disordered" evidence="6">
    <location>
        <begin position="1"/>
        <end position="99"/>
    </location>
</feature>
<dbReference type="PANTHER" id="PTHR33602">
    <property type="entry name" value="REGULATORY PROTEIN RECX FAMILY PROTEIN"/>
    <property type="match status" value="1"/>
</dbReference>
<feature type="compositionally biased region" description="Low complexity" evidence="6">
    <location>
        <begin position="38"/>
        <end position="48"/>
    </location>
</feature>
<dbReference type="AlphaFoldDB" id="A0A3S0Y032"/>
<evidence type="ECO:0000256" key="5">
    <source>
        <dbReference type="HAMAP-Rule" id="MF_01114"/>
    </source>
</evidence>
<organism evidence="8 9">
    <name type="scientific">Labedella endophytica</name>
    <dbReference type="NCBI Taxonomy" id="1523160"/>
    <lineage>
        <taxon>Bacteria</taxon>
        <taxon>Bacillati</taxon>
        <taxon>Actinomycetota</taxon>
        <taxon>Actinomycetes</taxon>
        <taxon>Micrococcales</taxon>
        <taxon>Microbacteriaceae</taxon>
        <taxon>Labedella</taxon>
    </lineage>
</organism>
<name>A0A3S0Y032_9MICO</name>
<feature type="compositionally biased region" description="Basic and acidic residues" evidence="6">
    <location>
        <begin position="22"/>
        <end position="32"/>
    </location>
</feature>
<dbReference type="EMBL" id="RZGZ01000002">
    <property type="protein sequence ID" value="RUR01071.1"/>
    <property type="molecule type" value="Genomic_DNA"/>
</dbReference>
<dbReference type="PANTHER" id="PTHR33602:SF1">
    <property type="entry name" value="REGULATORY PROTEIN RECX FAMILY PROTEIN"/>
    <property type="match status" value="1"/>
</dbReference>
<dbReference type="GO" id="GO:0006282">
    <property type="term" value="P:regulation of DNA repair"/>
    <property type="evidence" value="ECO:0007669"/>
    <property type="project" value="UniProtKB-UniRule"/>
</dbReference>
<comment type="subcellular location">
    <subcellularLocation>
        <location evidence="1 5">Cytoplasm</location>
    </subcellularLocation>
</comment>
<comment type="similarity">
    <text evidence="2 5">Belongs to the RecX family.</text>
</comment>
<dbReference type="InterPro" id="IPR003783">
    <property type="entry name" value="Regulatory_RecX"/>
</dbReference>
<dbReference type="InterPro" id="IPR053925">
    <property type="entry name" value="RecX_HTH_3rd"/>
</dbReference>
<evidence type="ECO:0000256" key="4">
    <source>
        <dbReference type="ARBA" id="ARBA00022490"/>
    </source>
</evidence>
<sequence length="261" mass="28037">MRSASSDRAVRRTTSGTADATAPDREDGRVVESEGADDSATNASAATVAERESNAVVTSISGLGPESGARKRTGMSSESRLSSGTNLDTDEPDNEPEVVDRAIVEQRVLRALSRKALSEKEVRSLIAENGLDGSETEDLVARLIDLRYVDDDTLAEELTRRLSEKKGQSKSAVGRALTARGLASDVVSEALSEIDDGEERRVAFQVAEKRAGQMGSLDAQTMERRLSGFLARRGYPGGLVRDIVSEIVRRRPAGSSGPRFR</sequence>
<feature type="compositionally biased region" description="Polar residues" evidence="6">
    <location>
        <begin position="1"/>
        <end position="18"/>
    </location>
</feature>
<dbReference type="Pfam" id="PF21981">
    <property type="entry name" value="RecX_HTH3"/>
    <property type="match status" value="1"/>
</dbReference>